<feature type="region of interest" description="Disordered" evidence="1">
    <location>
        <begin position="1"/>
        <end position="25"/>
    </location>
</feature>
<proteinExistence type="predicted"/>
<dbReference type="Gene3D" id="3.30.1780.10">
    <property type="entry name" value="ornithine cyclodeaminase, domain 1"/>
    <property type="match status" value="1"/>
</dbReference>
<dbReference type="Proteomes" id="UP000252415">
    <property type="component" value="Unassembled WGS sequence"/>
</dbReference>
<dbReference type="InterPro" id="IPR023866">
    <property type="entry name" value="SbnB"/>
</dbReference>
<dbReference type="InterPro" id="IPR003462">
    <property type="entry name" value="ODC_Mu_crystall"/>
</dbReference>
<dbReference type="EMBL" id="QPJD01000018">
    <property type="protein sequence ID" value="RCW42248.1"/>
    <property type="molecule type" value="Genomic_DNA"/>
</dbReference>
<evidence type="ECO:0000256" key="1">
    <source>
        <dbReference type="SAM" id="MobiDB-lite"/>
    </source>
</evidence>
<dbReference type="PANTHER" id="PTHR13812">
    <property type="entry name" value="KETIMINE REDUCTASE MU-CRYSTALLIN"/>
    <property type="match status" value="1"/>
</dbReference>
<dbReference type="Pfam" id="PF02423">
    <property type="entry name" value="OCD_Mu_crystall"/>
    <property type="match status" value="1"/>
</dbReference>
<sequence>MNMKTAGGIAQTAAPEQTRSNDGGAPTLLYLDRETIASLGGESSDLYVEAIEQALTLHAKGEYVQPLKPYLRTDSKDGHIADRIIAMPAHIGGDTPMSGIKWIGSKHDNPQRRGLERASGLIALNDPQSNYPIAILEAGLISSMRTAAVTAVAARRLARKSFRHVSCIGCGLIASAQLRTLLEQFAHIEELHLYDVNAEAAGRLRDELASRYSDIKIHVEQTAEKAVRQGEVVVTCTVTDTPYIPYEWLQKGVFVSNTSIMDVQKDVYIKADKVVVDDWDQSNREKKIINQLVLEGRFSRESLYAELGEIVNGQKAGRESDEEIIILNPMGMAIEDISCARHIYLKALEEKAGISLKLY</sequence>
<reference evidence="2 3" key="1">
    <citation type="submission" date="2018-07" db="EMBL/GenBank/DDBJ databases">
        <title>Genomic Encyclopedia of Type Strains, Phase III (KMG-III): the genomes of soil and plant-associated and newly described type strains.</title>
        <authorList>
            <person name="Whitman W."/>
        </authorList>
    </citation>
    <scope>NUCLEOTIDE SEQUENCE [LARGE SCALE GENOMIC DNA]</scope>
    <source>
        <strain evidence="2 3">CECT 7506</strain>
    </source>
</reference>
<dbReference type="SUPFAM" id="SSF51735">
    <property type="entry name" value="NAD(P)-binding Rossmann-fold domains"/>
    <property type="match status" value="1"/>
</dbReference>
<dbReference type="GO" id="GO:0019290">
    <property type="term" value="P:siderophore biosynthetic process"/>
    <property type="evidence" value="ECO:0007669"/>
    <property type="project" value="InterPro"/>
</dbReference>
<comment type="caution">
    <text evidence="2">The sequence shown here is derived from an EMBL/GenBank/DDBJ whole genome shotgun (WGS) entry which is preliminary data.</text>
</comment>
<keyword evidence="3" id="KW-1185">Reference proteome</keyword>
<dbReference type="AlphaFoldDB" id="A0A368VL42"/>
<evidence type="ECO:0000313" key="2">
    <source>
        <dbReference type="EMBL" id="RCW42248.1"/>
    </source>
</evidence>
<dbReference type="Gene3D" id="3.40.50.720">
    <property type="entry name" value="NAD(P)-binding Rossmann-like Domain"/>
    <property type="match status" value="1"/>
</dbReference>
<dbReference type="NCBIfam" id="TIGR03944">
    <property type="entry name" value="dehyd_SbnB_fam"/>
    <property type="match status" value="1"/>
</dbReference>
<dbReference type="PIRSF" id="PIRSF001439">
    <property type="entry name" value="CryM"/>
    <property type="match status" value="1"/>
</dbReference>
<dbReference type="InterPro" id="IPR036291">
    <property type="entry name" value="NAD(P)-bd_dom_sf"/>
</dbReference>
<dbReference type="InterPro" id="IPR023401">
    <property type="entry name" value="ODC_N"/>
</dbReference>
<dbReference type="GO" id="GO:0005737">
    <property type="term" value="C:cytoplasm"/>
    <property type="evidence" value="ECO:0007669"/>
    <property type="project" value="TreeGrafter"/>
</dbReference>
<name>A0A368VL42_9BACL</name>
<gene>
    <name evidence="2" type="ORF">DFP97_11877</name>
</gene>
<dbReference type="PANTHER" id="PTHR13812:SF19">
    <property type="entry name" value="KETIMINE REDUCTASE MU-CRYSTALLIN"/>
    <property type="match status" value="1"/>
</dbReference>
<dbReference type="GO" id="GO:0016639">
    <property type="term" value="F:oxidoreductase activity, acting on the CH-NH2 group of donors, NAD or NADP as acceptor"/>
    <property type="evidence" value="ECO:0007669"/>
    <property type="project" value="InterPro"/>
</dbReference>
<evidence type="ECO:0000313" key="3">
    <source>
        <dbReference type="Proteomes" id="UP000252415"/>
    </source>
</evidence>
<organism evidence="2 3">
    <name type="scientific">Paenibacillus prosopidis</name>
    <dbReference type="NCBI Taxonomy" id="630520"/>
    <lineage>
        <taxon>Bacteria</taxon>
        <taxon>Bacillati</taxon>
        <taxon>Bacillota</taxon>
        <taxon>Bacilli</taxon>
        <taxon>Bacillales</taxon>
        <taxon>Paenibacillaceae</taxon>
        <taxon>Paenibacillus</taxon>
    </lineage>
</organism>
<dbReference type="RefSeq" id="WP_245976578.1">
    <property type="nucleotide sequence ID" value="NZ_QPJD01000018.1"/>
</dbReference>
<accession>A0A368VL42</accession>
<protein>
    <submittedName>
        <fullName evidence="2">Ornithine cyclodeaminase</fullName>
    </submittedName>
</protein>